<feature type="region of interest" description="Disordered" evidence="8">
    <location>
        <begin position="1805"/>
        <end position="1883"/>
    </location>
</feature>
<keyword evidence="6" id="KW-0906">Nuclear pore complex</keyword>
<evidence type="ECO:0000256" key="1">
    <source>
        <dbReference type="ARBA" id="ARBA00004567"/>
    </source>
</evidence>
<dbReference type="EMBL" id="UFQT01000126">
    <property type="protein sequence ID" value="SSX20517.1"/>
    <property type="molecule type" value="Genomic_DNA"/>
</dbReference>
<dbReference type="GO" id="GO:0044611">
    <property type="term" value="C:nuclear pore inner ring"/>
    <property type="evidence" value="ECO:0007669"/>
    <property type="project" value="TreeGrafter"/>
</dbReference>
<name>A0A336LW21_CULSO</name>
<dbReference type="InterPro" id="IPR016024">
    <property type="entry name" value="ARM-type_fold"/>
</dbReference>
<evidence type="ECO:0000256" key="5">
    <source>
        <dbReference type="ARBA" id="ARBA00023010"/>
    </source>
</evidence>
<dbReference type="OMA" id="PMAEMNF"/>
<dbReference type="GO" id="GO:0006405">
    <property type="term" value="P:RNA export from nucleus"/>
    <property type="evidence" value="ECO:0007669"/>
    <property type="project" value="TreeGrafter"/>
</dbReference>
<keyword evidence="3" id="KW-0509">mRNA transport</keyword>
<evidence type="ECO:0000256" key="3">
    <source>
        <dbReference type="ARBA" id="ARBA00022816"/>
    </source>
</evidence>
<evidence type="ECO:0000256" key="4">
    <source>
        <dbReference type="ARBA" id="ARBA00022927"/>
    </source>
</evidence>
<protein>
    <submittedName>
        <fullName evidence="10">CSON001696 protein</fullName>
    </submittedName>
</protein>
<sequence>MYNEQGDVIQWKRLWLLVSGINFETPTKIVQEQLSSVSKQLLEGLNQFKKNSTESDEKLKTLLKKLNQEKLLTFTQRLQQYLNLDSIQIWDILCHYLINEYKGSATSLANYISTESAMIKLLNDIWSYYSLERMILLKIVKILLEFQGNASDHPYAKEFESVLKTIDVKKLLESYIDQFDCSLTETLPGKLVPGDLFNNTSKLIALNERKVKEQIALLQIIILAVDHLNGVEVKQAKKLVELFRNHSFGRQKLYLNIENSYHCQLINELVYHEVAFVLKMLDLNENHEETYVKSLIESLNKTILSLHQFPEHGPLLFSWMLVNFQLEENRNDDEITTKLQQLGARAAQLKVFEWLLNLIKNKSFQDPESKFAIVVRKSIYNHLCALCDLCDETYVCQFDHIYELVSELLKTEEIAIDFCKRENSGLSALLDVALEYFPITFVQLSQMMASLSNVNESTNKRILKVLESMPVYSEEYLPNKYQFTTSPDQDTYVLLHDYQPFVGIPDFIIRKNTQIVMMDKLGQTVCQFRTNINYFTVLHNEIDRLLAEILHNTEIDPHRLNKVTIGLEFLASVIKRSKYPSDINEFMVHPTEMVFDLLMKFRSIQHPPMELMAVCLKVCTALIPLFDQEIITRVLNLNILPSIKQCGLDYKHYAIGAGFEPQLVGNYLVNIEKNVGRYVFLKEYLEFLTVYRKFNKDPNEIVEVPGLIFILREVFPNLHTWKFESDQERLEINTLILRHFFDTLQPSKHQVKKLLRQICIHTLLDLGNGMPLLRFVAVGNSQLQLIMENESNWMTAGESGVNYIIQLALTILMQILRYKSEVEDKNDASLSPIESLIYTQPKQMDHLRIISVVTSYMNNIFNQRLPILACRLLRRFALEFQMSLLACLDMEPDQIRLIFLQRLRDDLESHHLKVAILEFVESCIEKQPGLTEAFFKISYENEKRFLEQIKANKKKTAKTENDGILHYMQEFLDVIHKNPEKIASPLLSRIMALFHSLWKNNMQGLVSELMEKKDFWSGITSPLFADKIHPDIKAYSQLFNILGVEIFRITVGAKYDDGIRIVIERLLEKSVFTKWLNEIFNLPDETEAFLDIVPEWLCRLQSFKDLMILLLKCKPISNKIPQASRQLLASKTLKTLIKRTSNMNDTRPLVILSEFYLILLKYFQLKYTENEEDDKNLLESAQKLLEFLSGFYKHLLPRAKNSILAICIKLLDLLSPILNQERLISIGMLESTVEIVSLELFSLENEVRNKAPSQSQNMMSSELVLILLKNLISVIERQPYQNWNSIFISSKLYNQVLSCLNAICQNYEKRKITEGLLDLLVVFSSGDCSLELLFCDIGDYLWLKLLPPKELLQRNINSTNVTPKSSWEMQDWWPIYIKGIQLVTKLLETHNHHFTKEAVFFIGIHEEYLLDSLLLVKQCLEPKAVKLIKTTLGLLCEMCRYEQFWRLEHCQSLSNLMRCVQVLMDSSVSLLYRPKILKRLINGNGAGGSGSSELDELIETRDLAESTDEIVEVMNDLIEIITLSSRCLLWFSPTLLDLICEPEFLPSQYFALIEIQFGAPKLTQDNSLSFGTVLSAISIFVKSLNLQQYTFHEIPINKLPGEEADTDEIDASIVGLSDINSRLMTPTTPTHSQPPTQATTPMAGSPRTHFSKSLSMTSVTSFTGPSGIAPSNELLSHLDTKICVNALEIVLTLLASQSLLALKNEKLSSREKQLIRRELSTELLQFHDFVRKKITREFCKRKKHGLVLMESHYDRGQLDESQGELDATLDKTPIPIVKSSDHAKSLRVNLAKKLHQKQLFDTTVPISPISKPKGPQTTVKEHHAKESTPLKSILKPSTSTSQKRHVMFEPEEESEPKVESELEKKKRLSEDDDEETFYLEPETEPPYTGLSFVKMVEEDYFHLLSNIFTHISQHE</sequence>
<dbReference type="GO" id="GO:0017056">
    <property type="term" value="F:structural constituent of nuclear pore"/>
    <property type="evidence" value="ECO:0007669"/>
    <property type="project" value="InterPro"/>
</dbReference>
<dbReference type="GO" id="GO:0051028">
    <property type="term" value="P:mRNA transport"/>
    <property type="evidence" value="ECO:0007669"/>
    <property type="project" value="UniProtKB-KW"/>
</dbReference>
<accession>A0A336LW21</accession>
<feature type="compositionally biased region" description="Basic and acidic residues" evidence="8">
    <location>
        <begin position="1855"/>
        <end position="1864"/>
    </location>
</feature>
<feature type="region of interest" description="Disordered" evidence="8">
    <location>
        <begin position="1625"/>
        <end position="1648"/>
    </location>
</feature>
<evidence type="ECO:0000259" key="9">
    <source>
        <dbReference type="Pfam" id="PF21093"/>
    </source>
</evidence>
<gene>
    <name evidence="10" type="primary">CSON001696</name>
</gene>
<evidence type="ECO:0000256" key="7">
    <source>
        <dbReference type="ARBA" id="ARBA00023242"/>
    </source>
</evidence>
<dbReference type="GO" id="GO:0006606">
    <property type="term" value="P:protein import into nucleus"/>
    <property type="evidence" value="ECO:0007669"/>
    <property type="project" value="TreeGrafter"/>
</dbReference>
<dbReference type="InterPro" id="IPR048883">
    <property type="entry name" value="Nup188_N-subdom_III"/>
</dbReference>
<dbReference type="PANTHER" id="PTHR31431">
    <property type="entry name" value="NUCLEOPORIN NUP188 HOMOLOG"/>
    <property type="match status" value="1"/>
</dbReference>
<organism evidence="10">
    <name type="scientific">Culicoides sonorensis</name>
    <name type="common">Biting midge</name>
    <dbReference type="NCBI Taxonomy" id="179676"/>
    <lineage>
        <taxon>Eukaryota</taxon>
        <taxon>Metazoa</taxon>
        <taxon>Ecdysozoa</taxon>
        <taxon>Arthropoda</taxon>
        <taxon>Hexapoda</taxon>
        <taxon>Insecta</taxon>
        <taxon>Pterygota</taxon>
        <taxon>Neoptera</taxon>
        <taxon>Endopterygota</taxon>
        <taxon>Diptera</taxon>
        <taxon>Nematocera</taxon>
        <taxon>Chironomoidea</taxon>
        <taxon>Ceratopogonidae</taxon>
        <taxon>Ceratopogoninae</taxon>
        <taxon>Culicoides</taxon>
        <taxon>Monoculicoides</taxon>
    </lineage>
</organism>
<evidence type="ECO:0000256" key="2">
    <source>
        <dbReference type="ARBA" id="ARBA00022448"/>
    </source>
</evidence>
<dbReference type="VEuPathDB" id="VectorBase:CSON001696"/>
<proteinExistence type="predicted"/>
<dbReference type="SUPFAM" id="SSF48371">
    <property type="entry name" value="ARM repeat"/>
    <property type="match status" value="1"/>
</dbReference>
<reference evidence="10" key="1">
    <citation type="submission" date="2018-07" db="EMBL/GenBank/DDBJ databases">
        <authorList>
            <person name="Quirk P.G."/>
            <person name="Krulwich T.A."/>
        </authorList>
    </citation>
    <scope>NUCLEOTIDE SEQUENCE</scope>
</reference>
<evidence type="ECO:0000313" key="10">
    <source>
        <dbReference type="EMBL" id="SSX20517.1"/>
    </source>
</evidence>
<dbReference type="PANTHER" id="PTHR31431:SF1">
    <property type="entry name" value="NUCLEOPORIN NUP188"/>
    <property type="match status" value="1"/>
</dbReference>
<keyword evidence="2" id="KW-0813">Transport</keyword>
<keyword evidence="5" id="KW-0811">Translocation</keyword>
<keyword evidence="7" id="KW-0539">Nucleus</keyword>
<keyword evidence="4" id="KW-0653">Protein transport</keyword>
<dbReference type="InterPro" id="IPR044840">
    <property type="entry name" value="Nup188"/>
</dbReference>
<feature type="compositionally biased region" description="Basic and acidic residues" evidence="8">
    <location>
        <begin position="1819"/>
        <end position="1828"/>
    </location>
</feature>
<feature type="compositionally biased region" description="Acidic residues" evidence="8">
    <location>
        <begin position="1870"/>
        <end position="1883"/>
    </location>
</feature>
<evidence type="ECO:0000256" key="8">
    <source>
        <dbReference type="SAM" id="MobiDB-lite"/>
    </source>
</evidence>
<dbReference type="Pfam" id="PF21093">
    <property type="entry name" value="Nup188_N-subdom_III"/>
    <property type="match status" value="1"/>
</dbReference>
<feature type="domain" description="Nucleoporin Nup188 N-terminal subdomain III" evidence="9">
    <location>
        <begin position="527"/>
        <end position="936"/>
    </location>
</feature>
<feature type="compositionally biased region" description="Low complexity" evidence="8">
    <location>
        <begin position="1625"/>
        <end position="1641"/>
    </location>
</feature>
<comment type="subcellular location">
    <subcellularLocation>
        <location evidence="1">Nucleus</location>
        <location evidence="1">Nuclear pore complex</location>
    </subcellularLocation>
</comment>
<evidence type="ECO:0000256" key="6">
    <source>
        <dbReference type="ARBA" id="ARBA00023132"/>
    </source>
</evidence>